<comment type="caution">
    <text evidence="1">The sequence shown here is derived from an EMBL/GenBank/DDBJ whole genome shotgun (WGS) entry which is preliminary data.</text>
</comment>
<protein>
    <submittedName>
        <fullName evidence="1">Uncharacterized protein</fullName>
    </submittedName>
</protein>
<dbReference type="OrthoDB" id="9972849at2"/>
<dbReference type="EMBL" id="NXGH01000052">
    <property type="protein sequence ID" value="PRM87174.1"/>
    <property type="molecule type" value="Genomic_DNA"/>
</dbReference>
<evidence type="ECO:0000313" key="2">
    <source>
        <dbReference type="Proteomes" id="UP000238649"/>
    </source>
</evidence>
<accession>A0A2S9SKR8</accession>
<reference evidence="1 2" key="1">
    <citation type="submission" date="2017-09" db="EMBL/GenBank/DDBJ databases">
        <title>Reassesment of A. cryaerophilus.</title>
        <authorList>
            <person name="Perez-Cataluna A."/>
            <person name="Collado L."/>
            <person name="Salgado O."/>
            <person name="Lefinanco V."/>
            <person name="Figueras M.J."/>
        </authorList>
    </citation>
    <scope>NUCLEOTIDE SEQUENCE [LARGE SCALE GENOMIC DNA]</scope>
    <source>
        <strain evidence="1 2">LMG 9871</strain>
    </source>
</reference>
<proteinExistence type="predicted"/>
<sequence>MIEQAFLDLPQYNVYTNSLTPLVHYFKEHKNSIPTEDEINKLIPYAKQTDFILTTFHEIIDDLNYDKEKFENIIYTFDDDYDMLKEFVSKLNPVLKSHNELLKISENILTNLIKAQNEISIIISQNEYKKI</sequence>
<dbReference type="RefSeq" id="WP_105912615.1">
    <property type="nucleotide sequence ID" value="NZ_NXGH01000052.1"/>
</dbReference>
<dbReference type="Proteomes" id="UP000238649">
    <property type="component" value="Unassembled WGS sequence"/>
</dbReference>
<evidence type="ECO:0000313" key="1">
    <source>
        <dbReference type="EMBL" id="PRM87174.1"/>
    </source>
</evidence>
<dbReference type="AlphaFoldDB" id="A0A2S9SKR8"/>
<gene>
    <name evidence="1" type="ORF">CJ671_10340</name>
</gene>
<name>A0A2S9SKR8_9BACT</name>
<organism evidence="1 2">
    <name type="scientific">Aliarcobacter cryaerophilus</name>
    <dbReference type="NCBI Taxonomy" id="28198"/>
    <lineage>
        <taxon>Bacteria</taxon>
        <taxon>Pseudomonadati</taxon>
        <taxon>Campylobacterota</taxon>
        <taxon>Epsilonproteobacteria</taxon>
        <taxon>Campylobacterales</taxon>
        <taxon>Arcobacteraceae</taxon>
        <taxon>Aliarcobacter</taxon>
    </lineage>
</organism>